<accession>A0A840FWQ3</accession>
<organism evidence="2 3">
    <name type="scientific">Variovorax guangxiensis</name>
    <dbReference type="NCBI Taxonomy" id="1775474"/>
    <lineage>
        <taxon>Bacteria</taxon>
        <taxon>Pseudomonadati</taxon>
        <taxon>Pseudomonadota</taxon>
        <taxon>Betaproteobacteria</taxon>
        <taxon>Burkholderiales</taxon>
        <taxon>Comamonadaceae</taxon>
        <taxon>Variovorax</taxon>
    </lineage>
</organism>
<evidence type="ECO:0000313" key="2">
    <source>
        <dbReference type="EMBL" id="MBB4224734.1"/>
    </source>
</evidence>
<evidence type="ECO:0000313" key="3">
    <source>
        <dbReference type="Proteomes" id="UP000524450"/>
    </source>
</evidence>
<name>A0A840FWQ3_9BURK</name>
<proteinExistence type="predicted"/>
<dbReference type="AlphaFoldDB" id="A0A840FWQ3"/>
<gene>
    <name evidence="2" type="ORF">GGD71_005530</name>
</gene>
<protein>
    <submittedName>
        <fullName evidence="2">Uncharacterized protein</fullName>
    </submittedName>
</protein>
<sequence>MPTITIAPEIRKAMRQPHERNCSSVSSHDSSATTPEAMHRPMASPICGSEA</sequence>
<dbReference type="Proteomes" id="UP000524450">
    <property type="component" value="Unassembled WGS sequence"/>
</dbReference>
<dbReference type="EMBL" id="JACIFZ010000008">
    <property type="protein sequence ID" value="MBB4224734.1"/>
    <property type="molecule type" value="Genomic_DNA"/>
</dbReference>
<evidence type="ECO:0000256" key="1">
    <source>
        <dbReference type="SAM" id="MobiDB-lite"/>
    </source>
</evidence>
<comment type="caution">
    <text evidence="2">The sequence shown here is derived from an EMBL/GenBank/DDBJ whole genome shotgun (WGS) entry which is preliminary data.</text>
</comment>
<reference evidence="2 3" key="1">
    <citation type="submission" date="2020-08" db="EMBL/GenBank/DDBJ databases">
        <title>Genomic Encyclopedia of Type Strains, Phase IV (KMG-V): Genome sequencing to study the core and pangenomes of soil and plant-associated prokaryotes.</title>
        <authorList>
            <person name="Whitman W."/>
        </authorList>
    </citation>
    <scope>NUCLEOTIDE SEQUENCE [LARGE SCALE GENOMIC DNA]</scope>
    <source>
        <strain evidence="2 3">34/80</strain>
    </source>
</reference>
<feature type="region of interest" description="Disordered" evidence="1">
    <location>
        <begin position="14"/>
        <end position="51"/>
    </location>
</feature>